<organism evidence="2">
    <name type="scientific">gut metagenome</name>
    <dbReference type="NCBI Taxonomy" id="749906"/>
    <lineage>
        <taxon>unclassified sequences</taxon>
        <taxon>metagenomes</taxon>
        <taxon>organismal metagenomes</taxon>
    </lineage>
</organism>
<name>J9FK29_9ZZZZ</name>
<dbReference type="InterPro" id="IPR015890">
    <property type="entry name" value="Chorismate_C"/>
</dbReference>
<protein>
    <submittedName>
        <fullName evidence="2">Isochorismate synthase EntC</fullName>
    </submittedName>
</protein>
<evidence type="ECO:0000313" key="2">
    <source>
        <dbReference type="EMBL" id="EJW94783.1"/>
    </source>
</evidence>
<reference evidence="2" key="1">
    <citation type="journal article" date="2012" name="PLoS ONE">
        <title>Gene sets for utilization of primary and secondary nutrition supplies in the distal gut of endangered iberian lynx.</title>
        <authorList>
            <person name="Alcaide M."/>
            <person name="Messina E."/>
            <person name="Richter M."/>
            <person name="Bargiela R."/>
            <person name="Peplies J."/>
            <person name="Huws S.A."/>
            <person name="Newbold C.J."/>
            <person name="Golyshin P.N."/>
            <person name="Simon M.A."/>
            <person name="Lopez G."/>
            <person name="Yakimov M.M."/>
            <person name="Ferrer M."/>
        </authorList>
    </citation>
    <scope>NUCLEOTIDE SEQUENCE</scope>
</reference>
<gene>
    <name evidence="2" type="ORF">EVA_17110</name>
</gene>
<sequence>HPNAAVSLTWTPETGLWLGATPEILVTQNHGHAQTMALAGTMPCGDTRPWSKKNQHEQGLVANMIREVLQRHAKTLDEKGPYTVVAGPVKHLRTDFHFTLREGSTLGDVVETLHPTPAVCGLPMPHAATFIEATEERDRELYAGFLGPVQIQASTALFVNLRCLTLYPEQSLARLHSGGGLLAASQLESEWSETNIKMQTLRRLFD</sequence>
<comment type="caution">
    <text evidence="2">The sequence shown here is derived from an EMBL/GenBank/DDBJ whole genome shotgun (WGS) entry which is preliminary data.</text>
</comment>
<dbReference type="Pfam" id="PF00425">
    <property type="entry name" value="Chorismate_bind"/>
    <property type="match status" value="1"/>
</dbReference>
<dbReference type="SUPFAM" id="SSF56322">
    <property type="entry name" value="ADC synthase"/>
    <property type="match status" value="1"/>
</dbReference>
<proteinExistence type="predicted"/>
<accession>J9FK29</accession>
<feature type="domain" description="Chorismate-utilising enzyme C-terminal" evidence="1">
    <location>
        <begin position="14"/>
        <end position="197"/>
    </location>
</feature>
<dbReference type="EMBL" id="AMCI01006177">
    <property type="protein sequence ID" value="EJW94783.1"/>
    <property type="molecule type" value="Genomic_DNA"/>
</dbReference>
<dbReference type="PANTHER" id="PTHR42839:SF2">
    <property type="entry name" value="ISOCHORISMATE SYNTHASE ENTC"/>
    <property type="match status" value="1"/>
</dbReference>
<evidence type="ECO:0000259" key="1">
    <source>
        <dbReference type="Pfam" id="PF00425"/>
    </source>
</evidence>
<dbReference type="InterPro" id="IPR005801">
    <property type="entry name" value="ADC_synthase"/>
</dbReference>
<feature type="non-terminal residue" evidence="2">
    <location>
        <position position="1"/>
    </location>
</feature>
<dbReference type="Gene3D" id="3.60.120.10">
    <property type="entry name" value="Anthranilate synthase"/>
    <property type="match status" value="1"/>
</dbReference>
<dbReference type="AlphaFoldDB" id="J9FK29"/>
<dbReference type="PANTHER" id="PTHR42839">
    <property type="entry name" value="ISOCHORISMATE SYNTHASE ENTC"/>
    <property type="match status" value="1"/>
</dbReference>